<sequence length="302" mass="32949">MSYSRRSTLLVTSLLFASLLGCTEQAIDQQPTTANARQSAITPLAIGVCDAPFDEVAVVAAGWRKTFEDDFSTDLSKWTIWTGGAYNAEAQLYQAPNLQLANGILSIVAKRETVVGPTLPSNPTPSSFSFTSGRIESKALVSANATTPKVRISARIKLPTGYGMWPAFWAYGDPWPTQGEIDIMEARGNEPYNFSTNYFYGRKAGVALSGDFSRVVTSNVSLTDCWHVYELIWQKSQLVYMLDGQIVDTKTGGYIGSLFGKSERVILNLAVGGYFFGNPPPTASQIVTGTMQVDWVKVFTSK</sequence>
<dbReference type="EMBL" id="WAEL01000001">
    <property type="protein sequence ID" value="NID08830.1"/>
    <property type="molecule type" value="Genomic_DNA"/>
</dbReference>
<dbReference type="InterPro" id="IPR050546">
    <property type="entry name" value="Glycosyl_Hydrlase_16"/>
</dbReference>
<dbReference type="GO" id="GO:0016787">
    <property type="term" value="F:hydrolase activity"/>
    <property type="evidence" value="ECO:0007669"/>
    <property type="project" value="UniProtKB-KW"/>
</dbReference>
<keyword evidence="2" id="KW-0732">Signal</keyword>
<comment type="similarity">
    <text evidence="1">Belongs to the glycosyl hydrolase 16 family.</text>
</comment>
<dbReference type="PROSITE" id="PS51762">
    <property type="entry name" value="GH16_2"/>
    <property type="match status" value="1"/>
</dbReference>
<dbReference type="InterPro" id="IPR013320">
    <property type="entry name" value="ConA-like_dom_sf"/>
</dbReference>
<accession>A0ABX0Q9K1</accession>
<protein>
    <submittedName>
        <fullName evidence="4">Glycoside hydrolase family 16 protein</fullName>
    </submittedName>
</protein>
<dbReference type="Proteomes" id="UP000606008">
    <property type="component" value="Unassembled WGS sequence"/>
</dbReference>
<name>A0ABX0Q9K1_9BACT</name>
<reference evidence="4" key="1">
    <citation type="submission" date="2024-05" db="EMBL/GenBank/DDBJ databases">
        <authorList>
            <person name="Jung D.-H."/>
        </authorList>
    </citation>
    <scope>NUCLEOTIDE SEQUENCE</scope>
    <source>
        <strain evidence="4">JA-25</strain>
    </source>
</reference>
<organism evidence="4 5">
    <name type="scientific">Fibrivirga algicola</name>
    <dbReference type="NCBI Taxonomy" id="2950420"/>
    <lineage>
        <taxon>Bacteria</taxon>
        <taxon>Pseudomonadati</taxon>
        <taxon>Bacteroidota</taxon>
        <taxon>Cytophagia</taxon>
        <taxon>Cytophagales</taxon>
        <taxon>Spirosomataceae</taxon>
        <taxon>Fibrivirga</taxon>
    </lineage>
</organism>
<proteinExistence type="inferred from homology"/>
<dbReference type="PANTHER" id="PTHR10963:SF60">
    <property type="entry name" value="GRAM-NEGATIVE BACTERIA-BINDING PROTEIN 1-RELATED"/>
    <property type="match status" value="1"/>
</dbReference>
<dbReference type="RefSeq" id="WP_166690658.1">
    <property type="nucleotide sequence ID" value="NZ_WAEL01000001.1"/>
</dbReference>
<evidence type="ECO:0000256" key="2">
    <source>
        <dbReference type="SAM" id="SignalP"/>
    </source>
</evidence>
<comment type="caution">
    <text evidence="4">The sequence shown here is derived from an EMBL/GenBank/DDBJ whole genome shotgun (WGS) entry which is preliminary data.</text>
</comment>
<feature type="chain" id="PRO_5046284904" evidence="2">
    <location>
        <begin position="27"/>
        <end position="302"/>
    </location>
</feature>
<evidence type="ECO:0000256" key="1">
    <source>
        <dbReference type="ARBA" id="ARBA00006865"/>
    </source>
</evidence>
<dbReference type="InterPro" id="IPR000757">
    <property type="entry name" value="Beta-glucanase-like"/>
</dbReference>
<dbReference type="SUPFAM" id="SSF49899">
    <property type="entry name" value="Concanavalin A-like lectins/glucanases"/>
    <property type="match status" value="1"/>
</dbReference>
<feature type="signal peptide" evidence="2">
    <location>
        <begin position="1"/>
        <end position="26"/>
    </location>
</feature>
<dbReference type="PANTHER" id="PTHR10963">
    <property type="entry name" value="GLYCOSYL HYDROLASE-RELATED"/>
    <property type="match status" value="1"/>
</dbReference>
<keyword evidence="4" id="KW-0378">Hydrolase</keyword>
<evidence type="ECO:0000259" key="3">
    <source>
        <dbReference type="PROSITE" id="PS51762"/>
    </source>
</evidence>
<evidence type="ECO:0000313" key="5">
    <source>
        <dbReference type="Proteomes" id="UP000606008"/>
    </source>
</evidence>
<feature type="domain" description="GH16" evidence="3">
    <location>
        <begin position="23"/>
        <end position="302"/>
    </location>
</feature>
<dbReference type="PROSITE" id="PS51257">
    <property type="entry name" value="PROKAR_LIPOPROTEIN"/>
    <property type="match status" value="1"/>
</dbReference>
<dbReference type="CDD" id="cd08023">
    <property type="entry name" value="GH16_laminarinase_like"/>
    <property type="match status" value="1"/>
</dbReference>
<gene>
    <name evidence="4" type="ORF">F7231_01475</name>
</gene>
<dbReference type="Pfam" id="PF00722">
    <property type="entry name" value="Glyco_hydro_16"/>
    <property type="match status" value="1"/>
</dbReference>
<dbReference type="Gene3D" id="2.60.120.200">
    <property type="match status" value="1"/>
</dbReference>
<evidence type="ECO:0000313" key="4">
    <source>
        <dbReference type="EMBL" id="NID08830.1"/>
    </source>
</evidence>
<keyword evidence="5" id="KW-1185">Reference proteome</keyword>